<proteinExistence type="predicted"/>
<keyword evidence="1" id="KW-0812">Transmembrane</keyword>
<feature type="transmembrane region" description="Helical" evidence="1">
    <location>
        <begin position="108"/>
        <end position="129"/>
    </location>
</feature>
<gene>
    <name evidence="2" type="ORF">SJAV_18580</name>
</gene>
<protein>
    <recommendedName>
        <fullName evidence="3">ABC transporter permease</fullName>
    </recommendedName>
</protein>
<feature type="transmembrane region" description="Helical" evidence="1">
    <location>
        <begin position="79"/>
        <end position="102"/>
    </location>
</feature>
<name>A0AAT9GSV7_9CREN</name>
<organism evidence="2">
    <name type="scientific">Sulfurisphaera javensis</name>
    <dbReference type="NCBI Taxonomy" id="2049879"/>
    <lineage>
        <taxon>Archaea</taxon>
        <taxon>Thermoproteota</taxon>
        <taxon>Thermoprotei</taxon>
        <taxon>Sulfolobales</taxon>
        <taxon>Sulfolobaceae</taxon>
        <taxon>Sulfurisphaera</taxon>
    </lineage>
</organism>
<evidence type="ECO:0000313" key="2">
    <source>
        <dbReference type="EMBL" id="BFH73914.1"/>
    </source>
</evidence>
<dbReference type="EMBL" id="AP031322">
    <property type="protein sequence ID" value="BFH73914.1"/>
    <property type="molecule type" value="Genomic_DNA"/>
</dbReference>
<sequence length="221" mass="26013">MLRGYKWYLKGMFPIPIMIVLFLLFTFFEIILPKYEIDGILSFFIFPLYIFFGVLHIIRPKDLTIMELSLIRDWLSIPISKFLALLTWILPFILLETGIMYYKHLTWLLLPLLILSINSIILGLLFSLLNNKEASMILLISFYFLIPIGISILVGTLESLNVKSNLLIQFLTYYLDTLAGEDYYKSHLFTLSLLDFLPYILVLDILFFFIYIITFIRGDYK</sequence>
<feature type="transmembrane region" description="Helical" evidence="1">
    <location>
        <begin position="12"/>
        <end position="33"/>
    </location>
</feature>
<accession>A0AAT9GSV7</accession>
<feature type="transmembrane region" description="Helical" evidence="1">
    <location>
        <begin position="39"/>
        <end position="58"/>
    </location>
</feature>
<dbReference type="RefSeq" id="WP_369609471.1">
    <property type="nucleotide sequence ID" value="NZ_AP031322.1"/>
</dbReference>
<feature type="transmembrane region" description="Helical" evidence="1">
    <location>
        <begin position="196"/>
        <end position="216"/>
    </location>
</feature>
<dbReference type="KEGG" id="sjv:SJAV_18580"/>
<evidence type="ECO:0000256" key="1">
    <source>
        <dbReference type="SAM" id="Phobius"/>
    </source>
</evidence>
<dbReference type="AlphaFoldDB" id="A0AAT9GSV7"/>
<dbReference type="GeneID" id="92354811"/>
<reference evidence="2" key="1">
    <citation type="submission" date="2024-03" db="EMBL/GenBank/DDBJ databases">
        <title>Complete genome sequence of Sulfurisphaera javensis strain KD-1.</title>
        <authorList>
            <person name="Sakai H."/>
            <person name="Nur N."/>
            <person name="Suwanto A."/>
            <person name="Kurosawa N."/>
        </authorList>
    </citation>
    <scope>NUCLEOTIDE SEQUENCE</scope>
    <source>
        <strain evidence="2">KD-1</strain>
    </source>
</reference>
<keyword evidence="1" id="KW-0472">Membrane</keyword>
<evidence type="ECO:0008006" key="3">
    <source>
        <dbReference type="Google" id="ProtNLM"/>
    </source>
</evidence>
<feature type="transmembrane region" description="Helical" evidence="1">
    <location>
        <begin position="136"/>
        <end position="157"/>
    </location>
</feature>
<keyword evidence="1" id="KW-1133">Transmembrane helix</keyword>